<reference evidence="2 3" key="1">
    <citation type="submission" date="2018-09" db="EMBL/GenBank/DDBJ databases">
        <title>Genome sequence of Veillonella atypica isolated from periodontal Korean patients.</title>
        <authorList>
            <person name="Lee J.-H."/>
            <person name="Moon J.-H."/>
            <person name="Shin S.-Y."/>
        </authorList>
    </citation>
    <scope>NUCLEOTIDE SEQUENCE [LARGE SCALE GENOMIC DNA]</scope>
    <source>
        <strain evidence="2 3">KHUD_V1</strain>
    </source>
</reference>
<sequence>MSVDFCDARQGGGAYGKTPATRPFYGSWPFAGLLLTCSFLVPSSGGGGRWGLPREEGVADSYQA</sequence>
<protein>
    <submittedName>
        <fullName evidence="2">Uncharacterized protein</fullName>
    </submittedName>
</protein>
<accession>A0A3A6WLW2</accession>
<name>A0A3A6WLW2_9FIRM</name>
<comment type="caution">
    <text evidence="2">The sequence shown here is derived from an EMBL/GenBank/DDBJ whole genome shotgun (WGS) entry which is preliminary data.</text>
</comment>
<organism evidence="2 3">
    <name type="scientific">Veillonella atypica</name>
    <dbReference type="NCBI Taxonomy" id="39777"/>
    <lineage>
        <taxon>Bacteria</taxon>
        <taxon>Bacillati</taxon>
        <taxon>Bacillota</taxon>
        <taxon>Negativicutes</taxon>
        <taxon>Veillonellales</taxon>
        <taxon>Veillonellaceae</taxon>
        <taxon>Veillonella</taxon>
    </lineage>
</organism>
<proteinExistence type="predicted"/>
<evidence type="ECO:0000256" key="1">
    <source>
        <dbReference type="SAM" id="MobiDB-lite"/>
    </source>
</evidence>
<dbReference type="Proteomes" id="UP000277803">
    <property type="component" value="Unassembled WGS sequence"/>
</dbReference>
<feature type="region of interest" description="Disordered" evidence="1">
    <location>
        <begin position="45"/>
        <end position="64"/>
    </location>
</feature>
<gene>
    <name evidence="2" type="ORF">D2965_02595</name>
</gene>
<dbReference type="AlphaFoldDB" id="A0A3A6WLW2"/>
<dbReference type="EMBL" id="QXZZ01000014">
    <property type="protein sequence ID" value="RJY51020.1"/>
    <property type="molecule type" value="Genomic_DNA"/>
</dbReference>
<evidence type="ECO:0000313" key="3">
    <source>
        <dbReference type="Proteomes" id="UP000277803"/>
    </source>
</evidence>
<evidence type="ECO:0000313" key="2">
    <source>
        <dbReference type="EMBL" id="RJY51020.1"/>
    </source>
</evidence>